<dbReference type="InterPro" id="IPR038765">
    <property type="entry name" value="Papain-like_cys_pep_sf"/>
</dbReference>
<keyword evidence="6" id="KW-0788">Thiol protease</keyword>
<evidence type="ECO:0000256" key="4">
    <source>
        <dbReference type="ARBA" id="ARBA00022786"/>
    </source>
</evidence>
<evidence type="ECO:0000256" key="2">
    <source>
        <dbReference type="ARBA" id="ARBA00012759"/>
    </source>
</evidence>
<evidence type="ECO:0000256" key="5">
    <source>
        <dbReference type="ARBA" id="ARBA00022801"/>
    </source>
</evidence>
<dbReference type="Gene3D" id="1.20.1300.20">
    <property type="entry name" value="Peptidase C65 Otubain, subdomain 2"/>
    <property type="match status" value="1"/>
</dbReference>
<dbReference type="CDD" id="cd22749">
    <property type="entry name" value="Otubain_C65"/>
    <property type="match status" value="1"/>
</dbReference>
<evidence type="ECO:0000256" key="3">
    <source>
        <dbReference type="ARBA" id="ARBA00022670"/>
    </source>
</evidence>
<dbReference type="Pfam" id="PF10275">
    <property type="entry name" value="Peptidase_C65"/>
    <property type="match status" value="1"/>
</dbReference>
<dbReference type="InterPro" id="IPR042468">
    <property type="entry name" value="Peptidase_C65_otubain_sub1"/>
</dbReference>
<dbReference type="PANTHER" id="PTHR12931:SF15">
    <property type="entry name" value="UBIQUITIN THIOESTERASE OTUBAIN-LIKE"/>
    <property type="match status" value="1"/>
</dbReference>
<keyword evidence="4" id="KW-0833">Ubl conjugation pathway</keyword>
<dbReference type="Proteomes" id="UP001165060">
    <property type="component" value="Unassembled WGS sequence"/>
</dbReference>
<keyword evidence="9" id="KW-1185">Reference proteome</keyword>
<dbReference type="PANTHER" id="PTHR12931">
    <property type="entry name" value="UBIQUITIN THIOLESTERASE PROTEIN OTUB"/>
    <property type="match status" value="1"/>
</dbReference>
<dbReference type="PROSITE" id="PS50802">
    <property type="entry name" value="OTU"/>
    <property type="match status" value="1"/>
</dbReference>
<dbReference type="Gene3D" id="3.30.200.60">
    <property type="entry name" value="Peptidase C65 Otubain, subdomain 1"/>
    <property type="match status" value="1"/>
</dbReference>
<accession>A0ABQ6MHK2</accession>
<dbReference type="EMBL" id="BRYB01000248">
    <property type="protein sequence ID" value="GMI26206.1"/>
    <property type="molecule type" value="Genomic_DNA"/>
</dbReference>
<dbReference type="InterPro" id="IPR019400">
    <property type="entry name" value="Peptidase_C65_otubain"/>
</dbReference>
<keyword evidence="3" id="KW-0645">Protease</keyword>
<gene>
    <name evidence="8" type="ORF">TeGR_g13327</name>
</gene>
<keyword evidence="5" id="KW-0378">Hydrolase</keyword>
<comment type="caution">
    <text evidence="8">The sequence shown here is derived from an EMBL/GenBank/DDBJ whole genome shotgun (WGS) entry which is preliminary data.</text>
</comment>
<organism evidence="8 9">
    <name type="scientific">Tetraparma gracilis</name>
    <dbReference type="NCBI Taxonomy" id="2962635"/>
    <lineage>
        <taxon>Eukaryota</taxon>
        <taxon>Sar</taxon>
        <taxon>Stramenopiles</taxon>
        <taxon>Ochrophyta</taxon>
        <taxon>Bolidophyceae</taxon>
        <taxon>Parmales</taxon>
        <taxon>Triparmaceae</taxon>
        <taxon>Tetraparma</taxon>
    </lineage>
</organism>
<comment type="catalytic activity">
    <reaction evidence="1">
        <text>Thiol-dependent hydrolysis of ester, thioester, amide, peptide and isopeptide bonds formed by the C-terminal Gly of ubiquitin (a 76-residue protein attached to proteins as an intracellular targeting signal).</text>
        <dbReference type="EC" id="3.4.19.12"/>
    </reaction>
</comment>
<evidence type="ECO:0000313" key="9">
    <source>
        <dbReference type="Proteomes" id="UP001165060"/>
    </source>
</evidence>
<evidence type="ECO:0000313" key="8">
    <source>
        <dbReference type="EMBL" id="GMI26206.1"/>
    </source>
</evidence>
<dbReference type="EC" id="3.4.19.12" evidence="2"/>
<name>A0ABQ6MHK2_9STRA</name>
<protein>
    <recommendedName>
        <fullName evidence="2">ubiquitinyl hydrolase 1</fullName>
        <ecNumber evidence="2">3.4.19.12</ecNumber>
    </recommendedName>
</protein>
<evidence type="ECO:0000256" key="6">
    <source>
        <dbReference type="ARBA" id="ARBA00022807"/>
    </source>
</evidence>
<evidence type="ECO:0000259" key="7">
    <source>
        <dbReference type="PROSITE" id="PS50802"/>
    </source>
</evidence>
<evidence type="ECO:0000256" key="1">
    <source>
        <dbReference type="ARBA" id="ARBA00000707"/>
    </source>
</evidence>
<proteinExistence type="predicted"/>
<dbReference type="InterPro" id="IPR003323">
    <property type="entry name" value="OTU_dom"/>
</dbReference>
<dbReference type="InterPro" id="IPR042467">
    <property type="entry name" value="Peptidase_C65_otubain_sub2"/>
</dbReference>
<sequence>MAHSLPDPTGPLIGEKAPLSSLASLYPPSSPFLPMLSSISLSYPSFRAVRGDGSCAYRALLYGLCLGAVGSPPERERVAEVVRGSLKVLEGLGYDATAVEIFYDELLGLFGEVLVGKGEADVHAALTGDSAEYYTWYMRLLTSAHLKSNAGRFEPYLTGHADVASFCAAEVEPAGKECEQVQVIALAEALGVRVSVVYLDGHDEGGKFTEHVFGPEGAAIGISMLYRPGHYDLLFKD</sequence>
<reference evidence="8 9" key="1">
    <citation type="journal article" date="2023" name="Commun. Biol.">
        <title>Genome analysis of Parmales, the sister group of diatoms, reveals the evolutionary specialization of diatoms from phago-mixotrophs to photoautotrophs.</title>
        <authorList>
            <person name="Ban H."/>
            <person name="Sato S."/>
            <person name="Yoshikawa S."/>
            <person name="Yamada K."/>
            <person name="Nakamura Y."/>
            <person name="Ichinomiya M."/>
            <person name="Sato N."/>
            <person name="Blanc-Mathieu R."/>
            <person name="Endo H."/>
            <person name="Kuwata A."/>
            <person name="Ogata H."/>
        </authorList>
    </citation>
    <scope>NUCLEOTIDE SEQUENCE [LARGE SCALE GENOMIC DNA]</scope>
</reference>
<dbReference type="SUPFAM" id="SSF54001">
    <property type="entry name" value="Cysteine proteinases"/>
    <property type="match status" value="1"/>
</dbReference>
<feature type="domain" description="OTU" evidence="7">
    <location>
        <begin position="44"/>
        <end position="237"/>
    </location>
</feature>